<dbReference type="EMBL" id="KQ982905">
    <property type="protein sequence ID" value="KYQ49487.1"/>
    <property type="molecule type" value="Genomic_DNA"/>
</dbReference>
<dbReference type="OrthoDB" id="7681072at2759"/>
<keyword evidence="2" id="KW-1185">Reference proteome</keyword>
<organism evidence="1 2">
    <name type="scientific">Mycetomoellerius zeteki</name>
    <dbReference type="NCBI Taxonomy" id="64791"/>
    <lineage>
        <taxon>Eukaryota</taxon>
        <taxon>Metazoa</taxon>
        <taxon>Ecdysozoa</taxon>
        <taxon>Arthropoda</taxon>
        <taxon>Hexapoda</taxon>
        <taxon>Insecta</taxon>
        <taxon>Pterygota</taxon>
        <taxon>Neoptera</taxon>
        <taxon>Endopterygota</taxon>
        <taxon>Hymenoptera</taxon>
        <taxon>Apocrita</taxon>
        <taxon>Aculeata</taxon>
        <taxon>Formicoidea</taxon>
        <taxon>Formicidae</taxon>
        <taxon>Myrmicinae</taxon>
        <taxon>Mycetomoellerius</taxon>
    </lineage>
</organism>
<dbReference type="AlphaFoldDB" id="A0A151WNV7"/>
<dbReference type="Proteomes" id="UP000075809">
    <property type="component" value="Unassembled WGS sequence"/>
</dbReference>
<dbReference type="KEGG" id="mzt:108728030"/>
<evidence type="ECO:0000313" key="2">
    <source>
        <dbReference type="Proteomes" id="UP000075809"/>
    </source>
</evidence>
<accession>A0A151WNV7</accession>
<sequence length="152" mass="17993">MSQDSARKITKSNVDKARQLVMKRDVKRKRQRDIEKVTNDHKVTYYCKRFQGDKRSRTSLVGFSKNLALLEMQSYIARQDWKHALNLFPRLLECPVELEPLIWRYAFIILLHTNDPLHLHQFFNQCIGSHNSNNSTLLEKLLLLPLEDDNSR</sequence>
<protein>
    <submittedName>
        <fullName evidence="1">Uncharacterized protein</fullName>
    </submittedName>
</protein>
<name>A0A151WNV7_9HYME</name>
<reference evidence="1 2" key="1">
    <citation type="submission" date="2015-09" db="EMBL/GenBank/DDBJ databases">
        <title>Trachymyrmex zeteki WGS genome.</title>
        <authorList>
            <person name="Nygaard S."/>
            <person name="Hu H."/>
            <person name="Boomsma J."/>
            <person name="Zhang G."/>
        </authorList>
    </citation>
    <scope>NUCLEOTIDE SEQUENCE [LARGE SCALE GENOMIC DNA]</scope>
    <source>
        <strain evidence="1">Tzet28-1</strain>
        <tissue evidence="1">Whole body</tissue>
    </source>
</reference>
<gene>
    <name evidence="1" type="ORF">ALC60_11416</name>
</gene>
<evidence type="ECO:0000313" key="1">
    <source>
        <dbReference type="EMBL" id="KYQ49487.1"/>
    </source>
</evidence>
<proteinExistence type="predicted"/>